<dbReference type="AlphaFoldDB" id="A0AAD8Q9A4"/>
<organism evidence="2 3">
    <name type="scientific">Colletotrichum navitas</name>
    <dbReference type="NCBI Taxonomy" id="681940"/>
    <lineage>
        <taxon>Eukaryota</taxon>
        <taxon>Fungi</taxon>
        <taxon>Dikarya</taxon>
        <taxon>Ascomycota</taxon>
        <taxon>Pezizomycotina</taxon>
        <taxon>Sordariomycetes</taxon>
        <taxon>Hypocreomycetidae</taxon>
        <taxon>Glomerellales</taxon>
        <taxon>Glomerellaceae</taxon>
        <taxon>Colletotrichum</taxon>
        <taxon>Colletotrichum graminicola species complex</taxon>
    </lineage>
</organism>
<reference evidence="2" key="1">
    <citation type="submission" date="2021-06" db="EMBL/GenBank/DDBJ databases">
        <title>Comparative genomics, transcriptomics and evolutionary studies reveal genomic signatures of adaptation to plant cell wall in hemibiotrophic fungi.</title>
        <authorList>
            <consortium name="DOE Joint Genome Institute"/>
            <person name="Baroncelli R."/>
            <person name="Diaz J.F."/>
            <person name="Benocci T."/>
            <person name="Peng M."/>
            <person name="Battaglia E."/>
            <person name="Haridas S."/>
            <person name="Andreopoulos W."/>
            <person name="Labutti K."/>
            <person name="Pangilinan J."/>
            <person name="Floch G.L."/>
            <person name="Makela M.R."/>
            <person name="Henrissat B."/>
            <person name="Grigoriev I.V."/>
            <person name="Crouch J.A."/>
            <person name="De Vries R.P."/>
            <person name="Sukno S.A."/>
            <person name="Thon M.R."/>
        </authorList>
    </citation>
    <scope>NUCLEOTIDE SEQUENCE</scope>
    <source>
        <strain evidence="2">CBS 125086</strain>
    </source>
</reference>
<feature type="region of interest" description="Disordered" evidence="1">
    <location>
        <begin position="1"/>
        <end position="56"/>
    </location>
</feature>
<evidence type="ECO:0000313" key="3">
    <source>
        <dbReference type="Proteomes" id="UP001230504"/>
    </source>
</evidence>
<keyword evidence="3" id="KW-1185">Reference proteome</keyword>
<accession>A0AAD8Q9A4</accession>
<evidence type="ECO:0000313" key="2">
    <source>
        <dbReference type="EMBL" id="KAK1598426.1"/>
    </source>
</evidence>
<gene>
    <name evidence="2" type="ORF">LY79DRAFT_539141</name>
</gene>
<sequence length="91" mass="10321">MAESDDGRRRPRHSNLLHGIGRLPGIATSPERQYRRQPGQKRHQRPGQAASRRSLGPSLGYFRRRSICLACHSRSTGHHHVSALRCSRCTQ</sequence>
<comment type="caution">
    <text evidence="2">The sequence shown here is derived from an EMBL/GenBank/DDBJ whole genome shotgun (WGS) entry which is preliminary data.</text>
</comment>
<dbReference type="EMBL" id="JAHLJV010000005">
    <property type="protein sequence ID" value="KAK1598426.1"/>
    <property type="molecule type" value="Genomic_DNA"/>
</dbReference>
<dbReference type="RefSeq" id="XP_060419131.1">
    <property type="nucleotide sequence ID" value="XM_060556792.1"/>
</dbReference>
<dbReference type="Proteomes" id="UP001230504">
    <property type="component" value="Unassembled WGS sequence"/>
</dbReference>
<name>A0AAD8Q9A4_9PEZI</name>
<dbReference type="GeneID" id="85441032"/>
<proteinExistence type="predicted"/>
<protein>
    <submittedName>
        <fullName evidence="2">Uncharacterized protein</fullName>
    </submittedName>
</protein>
<evidence type="ECO:0000256" key="1">
    <source>
        <dbReference type="SAM" id="MobiDB-lite"/>
    </source>
</evidence>